<comment type="caution">
    <text evidence="1">The sequence shown here is derived from an EMBL/GenBank/DDBJ whole genome shotgun (WGS) entry which is preliminary data.</text>
</comment>
<evidence type="ECO:0000313" key="1">
    <source>
        <dbReference type="EMBL" id="KAF7418264.1"/>
    </source>
</evidence>
<organism evidence="1 2">
    <name type="scientific">Vespula germanica</name>
    <name type="common">German yellow jacket</name>
    <name type="synonym">Paravespula germanica</name>
    <dbReference type="NCBI Taxonomy" id="30212"/>
    <lineage>
        <taxon>Eukaryota</taxon>
        <taxon>Metazoa</taxon>
        <taxon>Ecdysozoa</taxon>
        <taxon>Arthropoda</taxon>
        <taxon>Hexapoda</taxon>
        <taxon>Insecta</taxon>
        <taxon>Pterygota</taxon>
        <taxon>Neoptera</taxon>
        <taxon>Endopterygota</taxon>
        <taxon>Hymenoptera</taxon>
        <taxon>Apocrita</taxon>
        <taxon>Aculeata</taxon>
        <taxon>Vespoidea</taxon>
        <taxon>Vespidae</taxon>
        <taxon>Vespinae</taxon>
        <taxon>Vespula</taxon>
    </lineage>
</organism>
<sequence>MRHVNGQPPLNKHAPPHALLIHGRKIKNQAEIVEANQRCEVQVPWRRGVRERKGKATRGTLQGWFLFEFDERKFVVFVVLPSNRSKAKTFEDFNYRRSYSTTRSVALDRSTGNTEAKAKNKGRGVFRNRGIPDTLARVRDLWSRLAVSTRKLRPLGNPHSGEDCVLTFDRFMVIGISGSYYIRNRGEIPIASDISKNYLATKIGITESK</sequence>
<dbReference type="EMBL" id="JACSDZ010000001">
    <property type="protein sequence ID" value="KAF7418264.1"/>
    <property type="molecule type" value="Genomic_DNA"/>
</dbReference>
<dbReference type="AlphaFoldDB" id="A0A834U680"/>
<proteinExistence type="predicted"/>
<accession>A0A834U680</accession>
<gene>
    <name evidence="1" type="ORF">HZH68_000917</name>
</gene>
<reference evidence="1" key="1">
    <citation type="journal article" date="2020" name="G3 (Bethesda)">
        <title>High-Quality Assemblies for Three Invasive Social Wasps from the &lt;i&gt;Vespula&lt;/i&gt; Genus.</title>
        <authorList>
            <person name="Harrop T.W.R."/>
            <person name="Guhlin J."/>
            <person name="McLaughlin G.M."/>
            <person name="Permina E."/>
            <person name="Stockwell P."/>
            <person name="Gilligan J."/>
            <person name="Le Lec M.F."/>
            <person name="Gruber M.A.M."/>
            <person name="Quinn O."/>
            <person name="Lovegrove M."/>
            <person name="Duncan E.J."/>
            <person name="Remnant E.J."/>
            <person name="Van Eeckhoven J."/>
            <person name="Graham B."/>
            <person name="Knapp R.A."/>
            <person name="Langford K.W."/>
            <person name="Kronenberg Z."/>
            <person name="Press M.O."/>
            <person name="Eacker S.M."/>
            <person name="Wilson-Rankin E.E."/>
            <person name="Purcell J."/>
            <person name="Lester P.J."/>
            <person name="Dearden P.K."/>
        </authorList>
    </citation>
    <scope>NUCLEOTIDE SEQUENCE</scope>
    <source>
        <strain evidence="1">Linc-1</strain>
    </source>
</reference>
<protein>
    <submittedName>
        <fullName evidence="1">Uncharacterized protein</fullName>
    </submittedName>
</protein>
<dbReference type="Proteomes" id="UP000617340">
    <property type="component" value="Unassembled WGS sequence"/>
</dbReference>
<evidence type="ECO:0000313" key="2">
    <source>
        <dbReference type="Proteomes" id="UP000617340"/>
    </source>
</evidence>
<name>A0A834U680_VESGE</name>
<keyword evidence="2" id="KW-1185">Reference proteome</keyword>